<evidence type="ECO:0000256" key="2">
    <source>
        <dbReference type="SAM" id="MobiDB-lite"/>
    </source>
</evidence>
<evidence type="ECO:0000256" key="1">
    <source>
        <dbReference type="ARBA" id="ARBA00017553"/>
    </source>
</evidence>
<dbReference type="PANTHER" id="PTHR15668:SF4">
    <property type="entry name" value="COILED-COIL DOMAIN-CONTAINING PROTEIN 22"/>
    <property type="match status" value="1"/>
</dbReference>
<accession>A0AAD5MBM8</accession>
<feature type="region of interest" description="Disordered" evidence="2">
    <location>
        <begin position="1"/>
        <end position="21"/>
    </location>
</feature>
<feature type="compositionally biased region" description="Polar residues" evidence="2">
    <location>
        <begin position="1"/>
        <end position="10"/>
    </location>
</feature>
<protein>
    <recommendedName>
        <fullName evidence="1">Coiled-coil domain-containing protein 22 homolog</fullName>
    </recommendedName>
</protein>
<feature type="domain" description="CCDC22 coiled-coil" evidence="3">
    <location>
        <begin position="17"/>
        <end position="152"/>
    </location>
</feature>
<dbReference type="EMBL" id="JAHQIW010001644">
    <property type="protein sequence ID" value="KAJ1353223.1"/>
    <property type="molecule type" value="Genomic_DNA"/>
</dbReference>
<dbReference type="PANTHER" id="PTHR15668">
    <property type="entry name" value="JM1 PROTEIN"/>
    <property type="match status" value="1"/>
</dbReference>
<dbReference type="AlphaFoldDB" id="A0AAD5MBM8"/>
<comment type="caution">
    <text evidence="4">The sequence shown here is derived from an EMBL/GenBank/DDBJ whole genome shotgun (WGS) entry which is preliminary data.</text>
</comment>
<organism evidence="4 5">
    <name type="scientific">Parelaphostrongylus tenuis</name>
    <name type="common">Meningeal worm</name>
    <dbReference type="NCBI Taxonomy" id="148309"/>
    <lineage>
        <taxon>Eukaryota</taxon>
        <taxon>Metazoa</taxon>
        <taxon>Ecdysozoa</taxon>
        <taxon>Nematoda</taxon>
        <taxon>Chromadorea</taxon>
        <taxon>Rhabditida</taxon>
        <taxon>Rhabditina</taxon>
        <taxon>Rhabditomorpha</taxon>
        <taxon>Strongyloidea</taxon>
        <taxon>Metastrongylidae</taxon>
        <taxon>Parelaphostrongylus</taxon>
    </lineage>
</organism>
<dbReference type="GO" id="GO:2000060">
    <property type="term" value="P:positive regulation of ubiquitin-dependent protein catabolic process"/>
    <property type="evidence" value="ECO:0007669"/>
    <property type="project" value="TreeGrafter"/>
</dbReference>
<proteinExistence type="predicted"/>
<sequence>MRLRNQQPQQGPCAEQETAKNREKLEKLRYEILQNNHIAEEMTKRLENTRKRDVDRVLIVRRIMEMTASIQKQNEEINKRELKWLTQTLHRTFTTIEEALFKEVEDQKGEQAYKLFGKLHLSCMASVEAIERNGALVRQNEELIDLIEIEKQNRFDDQLKRIQADLDVIVMENKKLENVLAKDSI</sequence>
<evidence type="ECO:0000259" key="3">
    <source>
        <dbReference type="Pfam" id="PF05667"/>
    </source>
</evidence>
<dbReference type="InterPro" id="IPR048348">
    <property type="entry name" value="CCDC22_CC"/>
</dbReference>
<dbReference type="InterPro" id="IPR008530">
    <property type="entry name" value="CCDC22"/>
</dbReference>
<evidence type="ECO:0000313" key="4">
    <source>
        <dbReference type="EMBL" id="KAJ1353223.1"/>
    </source>
</evidence>
<gene>
    <name evidence="4" type="primary">CCDC22</name>
    <name evidence="4" type="ORF">KIN20_009817</name>
</gene>
<keyword evidence="5" id="KW-1185">Reference proteome</keyword>
<reference evidence="4" key="1">
    <citation type="submission" date="2021-06" db="EMBL/GenBank/DDBJ databases">
        <title>Parelaphostrongylus tenuis whole genome reference sequence.</title>
        <authorList>
            <person name="Garwood T.J."/>
            <person name="Larsen P.A."/>
            <person name="Fountain-Jones N.M."/>
            <person name="Garbe J.R."/>
            <person name="Macchietto M.G."/>
            <person name="Kania S.A."/>
            <person name="Gerhold R.W."/>
            <person name="Richards J.E."/>
            <person name="Wolf T.M."/>
        </authorList>
    </citation>
    <scope>NUCLEOTIDE SEQUENCE</scope>
    <source>
        <strain evidence="4">MNPRO001-30</strain>
        <tissue evidence="4">Meninges</tissue>
    </source>
</reference>
<dbReference type="Pfam" id="PF05667">
    <property type="entry name" value="CCDC22_CC"/>
    <property type="match status" value="1"/>
</dbReference>
<dbReference type="Proteomes" id="UP001196413">
    <property type="component" value="Unassembled WGS sequence"/>
</dbReference>
<dbReference type="GO" id="GO:0097602">
    <property type="term" value="F:cullin family protein binding"/>
    <property type="evidence" value="ECO:0007669"/>
    <property type="project" value="TreeGrafter"/>
</dbReference>
<name>A0AAD5MBM8_PARTN</name>
<evidence type="ECO:0000313" key="5">
    <source>
        <dbReference type="Proteomes" id="UP001196413"/>
    </source>
</evidence>